<comment type="similarity">
    <text evidence="1">Belongs to the glycosyltransferase 2 family.</text>
</comment>
<reference evidence="6" key="1">
    <citation type="submission" date="2016-11" db="EMBL/GenBank/DDBJ databases">
        <authorList>
            <person name="Varghese N."/>
            <person name="Submissions S."/>
        </authorList>
    </citation>
    <scope>NUCLEOTIDE SEQUENCE [LARGE SCALE GENOMIC DNA]</scope>
    <source>
        <strain evidence="6">C3</strain>
    </source>
</reference>
<dbReference type="InterPro" id="IPR029044">
    <property type="entry name" value="Nucleotide-diphossugar_trans"/>
</dbReference>
<dbReference type="InterPro" id="IPR001173">
    <property type="entry name" value="Glyco_trans_2-like"/>
</dbReference>
<dbReference type="EMBL" id="FPJA01000006">
    <property type="protein sequence ID" value="SFW36875.1"/>
    <property type="molecule type" value="Genomic_DNA"/>
</dbReference>
<dbReference type="PANTHER" id="PTHR43685">
    <property type="entry name" value="GLYCOSYLTRANSFERASE"/>
    <property type="match status" value="1"/>
</dbReference>
<dbReference type="PANTHER" id="PTHR43685:SF5">
    <property type="entry name" value="GLYCOSYLTRANSFERASE EPSE-RELATED"/>
    <property type="match status" value="1"/>
</dbReference>
<dbReference type="GO" id="GO:0016757">
    <property type="term" value="F:glycosyltransferase activity"/>
    <property type="evidence" value="ECO:0007669"/>
    <property type="project" value="UniProtKB-KW"/>
</dbReference>
<protein>
    <submittedName>
        <fullName evidence="5">Glycosyl transferase family 2</fullName>
    </submittedName>
</protein>
<evidence type="ECO:0000256" key="1">
    <source>
        <dbReference type="ARBA" id="ARBA00006739"/>
    </source>
</evidence>
<keyword evidence="2" id="KW-0328">Glycosyltransferase</keyword>
<keyword evidence="6" id="KW-1185">Reference proteome</keyword>
<evidence type="ECO:0000259" key="4">
    <source>
        <dbReference type="Pfam" id="PF00535"/>
    </source>
</evidence>
<dbReference type="Gene3D" id="3.90.550.10">
    <property type="entry name" value="Spore Coat Polysaccharide Biosynthesis Protein SpsA, Chain A"/>
    <property type="match status" value="1"/>
</dbReference>
<feature type="domain" description="Glycosyltransferase 2-like" evidence="4">
    <location>
        <begin position="13"/>
        <end position="180"/>
    </location>
</feature>
<dbReference type="SUPFAM" id="SSF53448">
    <property type="entry name" value="Nucleotide-diphospho-sugar transferases"/>
    <property type="match status" value="1"/>
</dbReference>
<evidence type="ECO:0000313" key="6">
    <source>
        <dbReference type="Proteomes" id="UP000182958"/>
    </source>
</evidence>
<gene>
    <name evidence="5" type="ORF">SAMN02910323_1523</name>
</gene>
<evidence type="ECO:0000313" key="5">
    <source>
        <dbReference type="EMBL" id="SFW36875.1"/>
    </source>
</evidence>
<evidence type="ECO:0000256" key="2">
    <source>
        <dbReference type="ARBA" id="ARBA00022676"/>
    </source>
</evidence>
<dbReference type="Pfam" id="PF00535">
    <property type="entry name" value="Glycos_transf_2"/>
    <property type="match status" value="1"/>
</dbReference>
<accession>A0A1K1NNN4</accession>
<dbReference type="RefSeq" id="WP_072306145.1">
    <property type="nucleotide sequence ID" value="NZ_FPJA01000006.1"/>
</dbReference>
<dbReference type="AlphaFoldDB" id="A0A1K1NNN4"/>
<dbReference type="Proteomes" id="UP000182958">
    <property type="component" value="Unassembled WGS sequence"/>
</dbReference>
<organism evidence="5 6">
    <name type="scientific">Selenomonas ruminantium</name>
    <dbReference type="NCBI Taxonomy" id="971"/>
    <lineage>
        <taxon>Bacteria</taxon>
        <taxon>Bacillati</taxon>
        <taxon>Bacillota</taxon>
        <taxon>Negativicutes</taxon>
        <taxon>Selenomonadales</taxon>
        <taxon>Selenomonadaceae</taxon>
        <taxon>Selenomonas</taxon>
    </lineage>
</organism>
<name>A0A1K1NNN4_SELRU</name>
<keyword evidence="3 5" id="KW-0808">Transferase</keyword>
<proteinExistence type="inferred from homology"/>
<sequence length="280" mass="32961">MEIFNSINEKKFSVLMSVYKNENPEFFCQAVESVMNNTVRPAEIVIVKDGKLPQRLENVCNKILTQYPRYIHFVPLKKNVGLGIALQRGLLECHYDLVARMDTDDIAKPYRFEKQLKVFAHEASVDVCGGWIEEFSVDVEKIDNIRKVPETTKEIYNFAKKRNPFNHMTVMFRKEAVIKVGSYQHFPLLEDYYLWFRMIINKCRMYNIQEILCSVRTGKSMIARRGGLSYFKNEKKLYDCFYKQGYISAGEYITTLTERFIARIAPKEVRALMYRLFLRG</sequence>
<evidence type="ECO:0000256" key="3">
    <source>
        <dbReference type="ARBA" id="ARBA00022679"/>
    </source>
</evidence>
<dbReference type="InterPro" id="IPR050834">
    <property type="entry name" value="Glycosyltransf_2"/>
</dbReference>